<keyword evidence="5" id="KW-0963">Cytoplasm</keyword>
<keyword evidence="8" id="KW-1133">Transmembrane helix</keyword>
<dbReference type="InterPro" id="IPR011989">
    <property type="entry name" value="ARM-like"/>
</dbReference>
<dbReference type="GO" id="GO:0005634">
    <property type="term" value="C:nucleus"/>
    <property type="evidence" value="ECO:0007669"/>
    <property type="project" value="UniProtKB-SubCell"/>
</dbReference>
<feature type="transmembrane region" description="Helical" evidence="8">
    <location>
        <begin position="2609"/>
        <end position="2634"/>
    </location>
</feature>
<accession>A0A1D1VWN4</accession>
<comment type="subcellular location">
    <subcellularLocation>
        <location evidence="3">Cytoplasm</location>
    </subcellularLocation>
    <subcellularLocation>
        <location evidence="2">Nucleus</location>
    </subcellularLocation>
</comment>
<evidence type="ECO:0000313" key="9">
    <source>
        <dbReference type="EMBL" id="GAV03404.1"/>
    </source>
</evidence>
<organism evidence="9 10">
    <name type="scientific">Ramazzottius varieornatus</name>
    <name type="common">Water bear</name>
    <name type="synonym">Tardigrade</name>
    <dbReference type="NCBI Taxonomy" id="947166"/>
    <lineage>
        <taxon>Eukaryota</taxon>
        <taxon>Metazoa</taxon>
        <taxon>Ecdysozoa</taxon>
        <taxon>Tardigrada</taxon>
        <taxon>Eutardigrada</taxon>
        <taxon>Parachela</taxon>
        <taxon>Hypsibioidea</taxon>
        <taxon>Ramazzottiidae</taxon>
        <taxon>Ramazzottius</taxon>
    </lineage>
</organism>
<evidence type="ECO:0000256" key="7">
    <source>
        <dbReference type="SAM" id="MobiDB-lite"/>
    </source>
</evidence>
<dbReference type="InterPro" id="IPR048411">
    <property type="entry name" value="Htt_N_HEAT_rpt-1"/>
</dbReference>
<feature type="region of interest" description="Disordered" evidence="7">
    <location>
        <begin position="446"/>
        <end position="469"/>
    </location>
</feature>
<evidence type="ECO:0000256" key="5">
    <source>
        <dbReference type="ARBA" id="ARBA00022490"/>
    </source>
</evidence>
<dbReference type="EMBL" id="BDGG01000009">
    <property type="protein sequence ID" value="GAV03404.1"/>
    <property type="molecule type" value="Genomic_DNA"/>
</dbReference>
<dbReference type="InterPro" id="IPR024613">
    <property type="entry name" value="Huntingtin_N_HEAT_rpt-2"/>
</dbReference>
<comment type="caution">
    <text evidence="9">The sequence shown here is derived from an EMBL/GenBank/DDBJ whole genome shotgun (WGS) entry which is preliminary data.</text>
</comment>
<name>A0A1D1VWN4_RAMVA</name>
<evidence type="ECO:0000313" key="10">
    <source>
        <dbReference type="Proteomes" id="UP000186922"/>
    </source>
</evidence>
<dbReference type="STRING" id="947166.A0A1D1VWN4"/>
<evidence type="ECO:0000256" key="2">
    <source>
        <dbReference type="ARBA" id="ARBA00004123"/>
    </source>
</evidence>
<dbReference type="GO" id="GO:0005737">
    <property type="term" value="C:cytoplasm"/>
    <property type="evidence" value="ECO:0007669"/>
    <property type="project" value="UniProtKB-SubCell"/>
</dbReference>
<dbReference type="PANTHER" id="PTHR10170">
    <property type="entry name" value="HUNTINGTON DISEASE PROTEIN"/>
    <property type="match status" value="1"/>
</dbReference>
<dbReference type="Pfam" id="PF20927">
    <property type="entry name" value="Htt_C-HEAT"/>
    <property type="match status" value="2"/>
</dbReference>
<gene>
    <name evidence="9" type="primary">RvY_13832-1</name>
    <name evidence="9" type="synonym">RvY_13832.1</name>
    <name evidence="9" type="ORF">RvY_13832</name>
</gene>
<proteinExistence type="inferred from homology"/>
<evidence type="ECO:0000256" key="3">
    <source>
        <dbReference type="ARBA" id="ARBA00004496"/>
    </source>
</evidence>
<dbReference type="InterPro" id="IPR048413">
    <property type="entry name" value="Htt_C-HEAT_rpt"/>
</dbReference>
<protein>
    <submittedName>
        <fullName evidence="9">Uncharacterized protein</fullName>
    </submittedName>
</protein>
<keyword evidence="8" id="KW-0812">Transmembrane</keyword>
<evidence type="ECO:0000256" key="8">
    <source>
        <dbReference type="SAM" id="Phobius"/>
    </source>
</evidence>
<comment type="function">
    <text evidence="1">May play a role in microtubule-mediated transport or vesicle function.</text>
</comment>
<dbReference type="Proteomes" id="UP000186922">
    <property type="component" value="Unassembled WGS sequence"/>
</dbReference>
<dbReference type="SUPFAM" id="SSF48371">
    <property type="entry name" value="ARM repeat"/>
    <property type="match status" value="2"/>
</dbReference>
<dbReference type="Pfam" id="PF12372">
    <property type="entry name" value="Htt_N-HEAT"/>
    <property type="match status" value="1"/>
</dbReference>
<dbReference type="OrthoDB" id="10065698at2759"/>
<evidence type="ECO:0000256" key="6">
    <source>
        <dbReference type="ARBA" id="ARBA00023242"/>
    </source>
</evidence>
<reference evidence="9 10" key="1">
    <citation type="journal article" date="2016" name="Nat. Commun.">
        <title>Extremotolerant tardigrade genome and improved radiotolerance of human cultured cells by tardigrade-unique protein.</title>
        <authorList>
            <person name="Hashimoto T."/>
            <person name="Horikawa D.D."/>
            <person name="Saito Y."/>
            <person name="Kuwahara H."/>
            <person name="Kozuka-Hata H."/>
            <person name="Shin-I T."/>
            <person name="Minakuchi Y."/>
            <person name="Ohishi K."/>
            <person name="Motoyama A."/>
            <person name="Aizu T."/>
            <person name="Enomoto A."/>
            <person name="Kondo K."/>
            <person name="Tanaka S."/>
            <person name="Hara Y."/>
            <person name="Koshikawa S."/>
            <person name="Sagara H."/>
            <person name="Miura T."/>
            <person name="Yokobori S."/>
            <person name="Miyagawa K."/>
            <person name="Suzuki Y."/>
            <person name="Kubo T."/>
            <person name="Oyama M."/>
            <person name="Kohara Y."/>
            <person name="Fujiyama A."/>
            <person name="Arakawa K."/>
            <person name="Katayama T."/>
            <person name="Toyoda A."/>
            <person name="Kunieda T."/>
        </authorList>
    </citation>
    <scope>NUCLEOTIDE SEQUENCE [LARGE SCALE GENOMIC DNA]</scope>
    <source>
        <strain evidence="9 10">YOKOZUNA-1</strain>
    </source>
</reference>
<keyword evidence="6" id="KW-0539">Nucleus</keyword>
<keyword evidence="10" id="KW-1185">Reference proteome</keyword>
<sequence length="2698" mass="302725">MEVERLCKALEALVAHDCVPETAVDSGSPSHLKKSSFIRRRTLTKHSSNRNEKASLCALIADALTSGASGRSTNKDFAETIGLAVNILASCCDDKDADTRLAAEEALTRVCQVHIASHPVTILVDLFKVLKLNGKARSVGAAWKRLSHFSSYIRPQRFRCRAFMVNLLPCIMSLAQREEDALHEGLVEGLPSVLRALGSFISEREIRRLVRAFLPNLSSESGVKRRVAASCIVESCLCSKKQNELFEWLLRGLMGMIQSSADNASSHLHCGTIFAIRAAIASTKQDHFAGDIDRLSPDVLVQVLRTLVASCDHPDHNVQCFALDALQTLLKDWSKPLLPLLAFAGELDSRGLSPSRSEESFEFDRESEAGSDLIVDDEAVKRDGLRAEYFGNVDNIKMRLGSSSRDSVVDQSDTVSIISSAMSEDIFSSEMTERSDEKEEEEVLAESSENNVFSEERPESGQDFKTGSTYENEPVEIGGLFDKDSTPTQFLARLLVRRFLLEPDNEMRKYVRVSVQSAALACLATLLHNNPATLQTPLSLTKPDGTKISDVCLMFLQHSDPFLKAHGAVLSCQLVSFSVDNPLSIFDSSAVPSVLRKTVRILKEQSPQACRLAVEALRKCIENLLYSDTQARLALDVVRDVLDILRDPKVTYWLLKIELLRFLRVVPVNHLVYVESVSGGLSNRVPQRKLSVKEDILSCLVVHLSVDDHRLRTAAAETLTWLPSSMAVPPLMSMHTYRILSDMYDKQCNTFQFSFQPSMRTGLVFPYSVNELARSLGDIEDSLSSVVGSLYDELVVAQEKDTVMGILLALCKLSRYYPTTVYSRSWFGVVEEIDLTMEKYTAPVTGILSRVLELLTSASMAADVQLQTCGLELLGNLFSGLALTVYVKPKPEVAASFVPWSHIGCFQLRSVADNLLRHIAKVLNLIRAVVDNLKPAEIFAPARTAVNLLASAVPGTSLSLRRRQDSFRRSDKKSKMGSFELRSKFHLGALTTSDVYALLYENIKKSWNKQRSELGKSDDKCSVMVRSTVVCFAQLLEMSNAEVLSPNIDELVAYLKITIGFHGQSTIYCIEQLLRCLFGCNLAQTDCLNLIREVRGRFSSWSFESDLLVSFVEQLSPSKPSVNFCRFPVGRTSIFDNSTSWQDDRAWNGRWERLIESHRSDSLEALFRGYFKDKRAAMSETIRQFESVVIRSLQLYTCTSEPAAQAQVLDLLVLLLQLHVNYNVLDGEHVFFKYVSKQVELIEAGEITKAESLLPYIFRFFIHLSHDKVFSQQKVLTFGHIIQNCDSLMAGSSQSGRSGVLPVLNLLVDDTLHRKSSGAAGAMDEKEAQLEVLLSVALRCLPDLKAFAIVKKFLQHQVTLSAGHFEKHVSDLAETVFQRLSPNALSNNLFSNNHFIQEVLDFGECLRLIGCNPLMESTSFRNFFPRLLERIQQMTPLNLTALSILCCVIDLFVANVAIEPLLKLFHEDSRQVHPLAEQLEVGGTVEAAVKFVRVTTAVFDSLFDVNTTTIDDVKQQELDYIYCTLLSTLSYFVHIVDQGPVKEALRNIQSTNKLEQDEKYHLNPVCRIAWFRFRYAATGVDLEPRFWQPDVNFPIEDHICEVTWKFLQPHWSTHAQAHIQTNAANKHVTESSSQVPFDDPTEAQRLVEDFFKDDVSLLEGALYHKYCQMDNATFFRNILTCARQTGVIKPADRKWLLSLFSSPGSLSIHNSFVGVVSEMAFESHEDVSSLIGKDISDVKSSWSAEKDSTVKQQVMHLFGCLLQVPQDRRNILQPLEEKATELQHDEWVRSLAFHVALESPSESAHSVVALLADLEEETILTILTDQGFSLCFLKDCFRYRGGARKVMLAATGKFSPLFQAARMVFLQRLKEVWPNNSTEREVDVGEWLMLAAAFVELAGRTNGSPSEVSGEVAEDCYRLILAGVQLLEENKQTSLVRRRTLQCLAMFLENHNFVTCARSSTEIVHTLVSKFSTLVTSRSPSTEKVSKAADSAEEVEALSEVSVFARQVMELAKRMDDPVSSVTFSELEHAIFTSLTKFPSVTEIVRIPPLAYELGWLPGRVAYTDPVPVELLQDPQVLKQFVGRICRYGWASKRQFEETWMAFLSILSSVPIDEENEADESQHELSVNSRLVAGRLALRCITSLLLESVLLIEPGHPVVHKSEGLYSDQKRVRVAYEDNWTKQFGQYSRRTENSQHKVTDLSGQAYHRWVMKGSPQPGLPNEQIDLRSCLKFVMDLYSHWTSDEKLKKLSPYILDEVVKSVLHLSTIFYEEKNFRWMLLFVKQVLRIKGVEDSLFYGHLLDALGRVLSALDEDKDSLSLLKKAVEARSGNSLMNRISCGRVVLRLLQQPSLTEDHKLSQWLQSLSASLYELEYQSRTQSGDALAILLSILVAEIKLFEPSGKQTMNPYVEVLLSQLRYASTLSSSTLQSLTSDVRAHVAEERADDGVFREQLVKAGLDSIGLNPPRSLLIVPFLTFCMERPVSKVQLDRNVLSGTSSPSVVDDYSDPLFILAMEKMAVIQQRRQKSYHVETEILGKLYLNLLTDKMPLNEATNRVMAEFQSCPKDSAPATACLVMKVFDLLKRRSLDAIIEEWIALSFCNFANRSPIELGIWSLTCLFCAASATSLTALFPFLVQRRIIGPADPVLGSLFTLLGFSFYSDTEVDETRKLFREAVQSSQGVHPVYQTLWDKIFKSCLKL</sequence>
<comment type="similarity">
    <text evidence="4">Belongs to the huntingtin family.</text>
</comment>
<dbReference type="Gene3D" id="1.25.10.10">
    <property type="entry name" value="Leucine-rich Repeat Variant"/>
    <property type="match status" value="2"/>
</dbReference>
<dbReference type="Pfam" id="PF20926">
    <property type="entry name" value="Htt_N-HEAT_1"/>
    <property type="match status" value="1"/>
</dbReference>
<keyword evidence="8" id="KW-0472">Membrane</keyword>
<evidence type="ECO:0000256" key="1">
    <source>
        <dbReference type="ARBA" id="ARBA00002907"/>
    </source>
</evidence>
<dbReference type="PANTHER" id="PTHR10170:SF10">
    <property type="entry name" value="HUNTINGTIN"/>
    <property type="match status" value="1"/>
</dbReference>
<dbReference type="InterPro" id="IPR028426">
    <property type="entry name" value="Huntingtin_fam"/>
</dbReference>
<dbReference type="InterPro" id="IPR016024">
    <property type="entry name" value="ARM-type_fold"/>
</dbReference>
<evidence type="ECO:0000256" key="4">
    <source>
        <dbReference type="ARBA" id="ARBA00007153"/>
    </source>
</evidence>